<accession>A0ABT7E0V1</accession>
<sequence>MKLRTELRNREREQYDFQWRLLAALLFVITLFCTLVARFVYLQVIEHQHYQTMAETNRISLVPIPPSRGIITDRNGVVLAHNYSAYTLEITPSKLENIESTINALSEIVEITAKDRRRFKKLADESKDFESLPIRTRLTEVEIAKFAAQSFRFPGVEIKARLFRHYPMGQSASHLIGYIGRINDKDLDTLEQDGRLPNYKGTNHMGKFGLEQSYEAYLHGKTGYEEVETDAGGRAIRSLRQVPATAGNNLRLTIDIQLQQLAEKAFGDNKGALIAIDPATGGVLALVSRPGFDPNLFVDGIDPQSWKELNESPDRPLNNRAIQGTYAPGSTFKPFMAMVALETGKRTAQQGMHDPGFFVLGTHRWNDDKRGGHGWVNMYQSIVQSCDTYYYQLAMDLGIDNISRYMAQFGFGQKSGIDLPGEKIGVLPSQDWKRRAFRKPEAGKWFVGDTISIGIGQGFNTYTPMQLAHATSILANNGVIFRPHLVGFIEDSATGTQTKVEPKPIAQLPFKPANFDIVKAAMVGVNKEGTAARVFRNSEYVSAGKTGTAQVFSLKGEKYNASRISKQLHDNAWFIAFAPAEKPKIALALIVENGGFGAQAAAPIAKIVMDYYLLGKQPTEVVQIHPGSNNAEPQTDGEEVLVD</sequence>
<comment type="cofactor">
    <cofactor evidence="14">
        <name>Zn(2+)</name>
        <dbReference type="ChEBI" id="CHEBI:29105"/>
    </cofactor>
    <text evidence="14">Binds one Zn(2+) ion per subunit.</text>
</comment>
<reference evidence="18" key="1">
    <citation type="submission" date="2023-03" db="EMBL/GenBank/DDBJ databases">
        <title>Chitinimonas shenzhenensis gen. nov., sp. nov., a novel member of family Burkholderiaceae isolated from activated sludge collected in Shen Zhen, China.</title>
        <authorList>
            <person name="Wang X."/>
        </authorList>
    </citation>
    <scope>NUCLEOTIDE SEQUENCE</scope>
    <source>
        <strain evidence="18">DQS-5</strain>
    </source>
</reference>
<evidence type="ECO:0000256" key="12">
    <source>
        <dbReference type="ARBA" id="ARBA00023136"/>
    </source>
</evidence>
<evidence type="ECO:0000259" key="17">
    <source>
        <dbReference type="Pfam" id="PF03717"/>
    </source>
</evidence>
<dbReference type="PANTHER" id="PTHR30627:SF2">
    <property type="entry name" value="PEPTIDOGLYCAN D,D-TRANSPEPTIDASE MRDA"/>
    <property type="match status" value="1"/>
</dbReference>
<dbReference type="InterPro" id="IPR050515">
    <property type="entry name" value="Beta-lactam/transpept"/>
</dbReference>
<evidence type="ECO:0000313" key="19">
    <source>
        <dbReference type="Proteomes" id="UP001172778"/>
    </source>
</evidence>
<feature type="region of interest" description="Disordered" evidence="15">
    <location>
        <begin position="624"/>
        <end position="643"/>
    </location>
</feature>
<keyword evidence="5 14" id="KW-0121">Carboxypeptidase</keyword>
<organism evidence="18 19">
    <name type="scientific">Parachitinimonas caeni</name>
    <dbReference type="NCBI Taxonomy" id="3031301"/>
    <lineage>
        <taxon>Bacteria</taxon>
        <taxon>Pseudomonadati</taxon>
        <taxon>Pseudomonadota</taxon>
        <taxon>Betaproteobacteria</taxon>
        <taxon>Neisseriales</taxon>
        <taxon>Chitinibacteraceae</taxon>
        <taxon>Parachitinimonas</taxon>
    </lineage>
</organism>
<keyword evidence="6 14" id="KW-0645">Protease</keyword>
<evidence type="ECO:0000256" key="15">
    <source>
        <dbReference type="SAM" id="MobiDB-lite"/>
    </source>
</evidence>
<evidence type="ECO:0000256" key="4">
    <source>
        <dbReference type="ARBA" id="ARBA00022519"/>
    </source>
</evidence>
<feature type="binding site" evidence="14">
    <location>
        <position position="386"/>
    </location>
    <ligand>
        <name>Zn(2+)</name>
        <dbReference type="ChEBI" id="CHEBI:29105"/>
    </ligand>
</feature>
<dbReference type="GO" id="GO:0009002">
    <property type="term" value="F:serine-type D-Ala-D-Ala carboxypeptidase activity"/>
    <property type="evidence" value="ECO:0007669"/>
    <property type="project" value="UniProtKB-EC"/>
</dbReference>
<keyword evidence="10 14" id="KW-0573">Peptidoglycan synthesis</keyword>
<feature type="transmembrane region" description="Helical" evidence="14">
    <location>
        <begin position="21"/>
        <end position="41"/>
    </location>
</feature>
<comment type="catalytic activity">
    <reaction evidence="14">
        <text>Preferential cleavage: (Ac)2-L-Lys-D-Ala-|-D-Ala. Also transpeptidation of peptidyl-alanyl moieties that are N-acyl substituents of D-alanine.</text>
        <dbReference type="EC" id="3.4.16.4"/>
    </reaction>
</comment>
<dbReference type="EC" id="3.4.16.4" evidence="14"/>
<keyword evidence="9 14" id="KW-0133">Cell shape</keyword>
<feature type="domain" description="Penicillin-binding protein transpeptidase" evidence="16">
    <location>
        <begin position="271"/>
        <end position="609"/>
    </location>
</feature>
<dbReference type="Gene3D" id="3.30.1390.30">
    <property type="entry name" value="Penicillin-binding protein 2a, domain 3"/>
    <property type="match status" value="1"/>
</dbReference>
<keyword evidence="4 14" id="KW-0997">Cell inner membrane</keyword>
<evidence type="ECO:0000313" key="18">
    <source>
        <dbReference type="EMBL" id="MDK2124958.1"/>
    </source>
</evidence>
<dbReference type="RefSeq" id="WP_284101272.1">
    <property type="nucleotide sequence ID" value="NZ_JARRAF010000014.1"/>
</dbReference>
<keyword evidence="11 14" id="KW-1133">Transmembrane helix</keyword>
<evidence type="ECO:0000256" key="8">
    <source>
        <dbReference type="ARBA" id="ARBA00022801"/>
    </source>
</evidence>
<dbReference type="InterPro" id="IPR012338">
    <property type="entry name" value="Beta-lactam/transpept-like"/>
</dbReference>
<dbReference type="SUPFAM" id="SSF56519">
    <property type="entry name" value="Penicillin binding protein dimerisation domain"/>
    <property type="match status" value="1"/>
</dbReference>
<dbReference type="HAMAP" id="MF_02081">
    <property type="entry name" value="MrdA_transpept"/>
    <property type="match status" value="1"/>
</dbReference>
<evidence type="ECO:0000259" key="16">
    <source>
        <dbReference type="Pfam" id="PF00905"/>
    </source>
</evidence>
<evidence type="ECO:0000256" key="5">
    <source>
        <dbReference type="ARBA" id="ARBA00022645"/>
    </source>
</evidence>
<dbReference type="Pfam" id="PF03717">
    <property type="entry name" value="PBP_dimer"/>
    <property type="match status" value="1"/>
</dbReference>
<feature type="binding site" evidence="14">
    <location>
        <position position="373"/>
    </location>
    <ligand>
        <name>Zn(2+)</name>
        <dbReference type="ChEBI" id="CHEBI:29105"/>
    </ligand>
</feature>
<evidence type="ECO:0000256" key="13">
    <source>
        <dbReference type="ARBA" id="ARBA00023316"/>
    </source>
</evidence>
<dbReference type="EMBL" id="JARRAF010000014">
    <property type="protein sequence ID" value="MDK2124958.1"/>
    <property type="molecule type" value="Genomic_DNA"/>
</dbReference>
<keyword evidence="14" id="KW-0862">Zinc</keyword>
<proteinExistence type="inferred from homology"/>
<dbReference type="Gene3D" id="3.90.1310.10">
    <property type="entry name" value="Penicillin-binding protein 2a (Domain 2)"/>
    <property type="match status" value="1"/>
</dbReference>
<evidence type="ECO:0000256" key="11">
    <source>
        <dbReference type="ARBA" id="ARBA00022989"/>
    </source>
</evidence>
<dbReference type="InterPro" id="IPR017790">
    <property type="entry name" value="Penicillin-binding_protein_2"/>
</dbReference>
<dbReference type="InterPro" id="IPR036138">
    <property type="entry name" value="PBP_dimer_sf"/>
</dbReference>
<dbReference type="Gene3D" id="3.40.710.10">
    <property type="entry name" value="DD-peptidase/beta-lactamase superfamily"/>
    <property type="match status" value="1"/>
</dbReference>
<evidence type="ECO:0000256" key="9">
    <source>
        <dbReference type="ARBA" id="ARBA00022960"/>
    </source>
</evidence>
<protein>
    <recommendedName>
        <fullName evidence="14">Peptidoglycan D,D-transpeptidase MrdA</fullName>
        <ecNumber evidence="14">3.4.16.4</ecNumber>
    </recommendedName>
    <alternativeName>
        <fullName evidence="14">Penicillin-binding protein 2</fullName>
        <shortName evidence="14">PBP-2</shortName>
    </alternativeName>
</protein>
<name>A0ABT7E0V1_9NEIS</name>
<keyword evidence="13 14" id="KW-0961">Cell wall biogenesis/degradation</keyword>
<evidence type="ECO:0000256" key="10">
    <source>
        <dbReference type="ARBA" id="ARBA00022984"/>
    </source>
</evidence>
<comment type="similarity">
    <text evidence="14">Belongs to the transpeptidase family. MrdA subfamily.</text>
</comment>
<evidence type="ECO:0000256" key="14">
    <source>
        <dbReference type="HAMAP-Rule" id="MF_02081"/>
    </source>
</evidence>
<comment type="subcellular location">
    <subcellularLocation>
        <location evidence="14">Cell inner membrane</location>
        <topology evidence="14">Single-pass membrane protein</topology>
    </subcellularLocation>
    <subcellularLocation>
        <location evidence="2">Cell membrane</location>
    </subcellularLocation>
    <subcellularLocation>
        <location evidence="1">Membrane</location>
        <topology evidence="1">Single-pass membrane protein</topology>
    </subcellularLocation>
</comment>
<dbReference type="NCBIfam" id="TIGR03423">
    <property type="entry name" value="pbp2_mrdA"/>
    <property type="match status" value="1"/>
</dbReference>
<comment type="function">
    <text evidence="14">Catalyzes cross-linking of the peptidoglycan cell wall.</text>
</comment>
<dbReference type="Proteomes" id="UP001172778">
    <property type="component" value="Unassembled WGS sequence"/>
</dbReference>
<evidence type="ECO:0000256" key="2">
    <source>
        <dbReference type="ARBA" id="ARBA00004236"/>
    </source>
</evidence>
<keyword evidence="8 14" id="KW-0378">Hydrolase</keyword>
<gene>
    <name evidence="14 18" type="primary">mrdA</name>
    <name evidence="18" type="ORF">PZA18_12965</name>
</gene>
<evidence type="ECO:0000256" key="3">
    <source>
        <dbReference type="ARBA" id="ARBA00022475"/>
    </source>
</evidence>
<feature type="binding site" evidence="14">
    <location>
        <position position="367"/>
    </location>
    <ligand>
        <name>Zn(2+)</name>
        <dbReference type="ChEBI" id="CHEBI:29105"/>
    </ligand>
</feature>
<comment type="pathway">
    <text evidence="14">Cell wall biogenesis; peptidoglycan biosynthesis.</text>
</comment>
<feature type="binding site" evidence="14">
    <location>
        <position position="354"/>
    </location>
    <ligand>
        <name>Zn(2+)</name>
        <dbReference type="ChEBI" id="CHEBI:29105"/>
    </ligand>
</feature>
<feature type="domain" description="Penicillin-binding protein dimerisation" evidence="17">
    <location>
        <begin position="63"/>
        <end position="238"/>
    </location>
</feature>
<dbReference type="SUPFAM" id="SSF56601">
    <property type="entry name" value="beta-lactamase/transpeptidase-like"/>
    <property type="match status" value="1"/>
</dbReference>
<keyword evidence="3 14" id="KW-1003">Cell membrane</keyword>
<keyword evidence="19" id="KW-1185">Reference proteome</keyword>
<evidence type="ECO:0000256" key="1">
    <source>
        <dbReference type="ARBA" id="ARBA00004167"/>
    </source>
</evidence>
<evidence type="ECO:0000256" key="7">
    <source>
        <dbReference type="ARBA" id="ARBA00022692"/>
    </source>
</evidence>
<dbReference type="InterPro" id="IPR005311">
    <property type="entry name" value="PBP_dimer"/>
</dbReference>
<feature type="active site" description="Acyl-ester intermediate" evidence="14">
    <location>
        <position position="330"/>
    </location>
</feature>
<evidence type="ECO:0000256" key="6">
    <source>
        <dbReference type="ARBA" id="ARBA00022670"/>
    </source>
</evidence>
<dbReference type="Pfam" id="PF00905">
    <property type="entry name" value="Transpeptidase"/>
    <property type="match status" value="1"/>
</dbReference>
<comment type="caution">
    <text evidence="18">The sequence shown here is derived from an EMBL/GenBank/DDBJ whole genome shotgun (WGS) entry which is preliminary data.</text>
</comment>
<dbReference type="InterPro" id="IPR001460">
    <property type="entry name" value="PCN-bd_Tpept"/>
</dbReference>
<keyword evidence="14" id="KW-0479">Metal-binding</keyword>
<keyword evidence="12 14" id="KW-0472">Membrane</keyword>
<keyword evidence="7 14" id="KW-0812">Transmembrane</keyword>
<dbReference type="PANTHER" id="PTHR30627">
    <property type="entry name" value="PEPTIDOGLYCAN D,D-TRANSPEPTIDASE"/>
    <property type="match status" value="1"/>
</dbReference>